<dbReference type="PANTHER" id="PTHR44196">
    <property type="entry name" value="DEHYDROGENASE/REDUCTASE SDR FAMILY MEMBER 7B"/>
    <property type="match status" value="1"/>
</dbReference>
<evidence type="ECO:0008006" key="6">
    <source>
        <dbReference type="Google" id="ProtNLM"/>
    </source>
</evidence>
<protein>
    <recommendedName>
        <fullName evidence="6">Short-chain dehydrogenase</fullName>
    </recommendedName>
</protein>
<evidence type="ECO:0000313" key="4">
    <source>
        <dbReference type="EMBL" id="SDH91836.1"/>
    </source>
</evidence>
<dbReference type="InterPro" id="IPR036291">
    <property type="entry name" value="NAD(P)-bd_dom_sf"/>
</dbReference>
<dbReference type="Pfam" id="PF00106">
    <property type="entry name" value="adh_short"/>
    <property type="match status" value="1"/>
</dbReference>
<evidence type="ECO:0000256" key="2">
    <source>
        <dbReference type="ARBA" id="ARBA00023002"/>
    </source>
</evidence>
<dbReference type="InterPro" id="IPR002347">
    <property type="entry name" value="SDR_fam"/>
</dbReference>
<dbReference type="PRINTS" id="PR00081">
    <property type="entry name" value="GDHRDH"/>
</dbReference>
<organism evidence="4 5">
    <name type="scientific">Agrococcus jejuensis</name>
    <dbReference type="NCBI Taxonomy" id="399736"/>
    <lineage>
        <taxon>Bacteria</taxon>
        <taxon>Bacillati</taxon>
        <taxon>Actinomycetota</taxon>
        <taxon>Actinomycetes</taxon>
        <taxon>Micrococcales</taxon>
        <taxon>Microbacteriaceae</taxon>
        <taxon>Agrococcus</taxon>
    </lineage>
</organism>
<dbReference type="Gene3D" id="3.40.50.720">
    <property type="entry name" value="NAD(P)-binding Rossmann-like Domain"/>
    <property type="match status" value="1"/>
</dbReference>
<proteinExistence type="inferred from homology"/>
<dbReference type="CDD" id="cd05233">
    <property type="entry name" value="SDR_c"/>
    <property type="match status" value="1"/>
</dbReference>
<dbReference type="Proteomes" id="UP000198822">
    <property type="component" value="Chromosome I"/>
</dbReference>
<evidence type="ECO:0000256" key="1">
    <source>
        <dbReference type="ARBA" id="ARBA00006484"/>
    </source>
</evidence>
<dbReference type="EMBL" id="LT629695">
    <property type="protein sequence ID" value="SDH91836.1"/>
    <property type="molecule type" value="Genomic_DNA"/>
</dbReference>
<dbReference type="RefSeq" id="WP_092506061.1">
    <property type="nucleotide sequence ID" value="NZ_LT629695.1"/>
</dbReference>
<accession>A0A1G8GBZ1</accession>
<dbReference type="OrthoDB" id="9797538at2"/>
<keyword evidence="2" id="KW-0560">Oxidoreductase</keyword>
<sequence length="248" mass="26763">MRHTALVTGASSGIGLAIARELARVGVDVVLVARDEGRLREVAASLDTGTEVLAADLLTHEGLEAVAERVALPDRPIDILVSNAGFGLAAPFHESSIEDERRLHELLSFVPLRLAHAALPGMRARGRGWILTVASFAAFIPYGSYSASKAHAVNLSRSIRSRYAGDGIRATALCPGFVHTEFHERMGIDEDGPDWMWASAEDIARKGVRGLRRNQPVVHSNLAFAAIAKGLQLVPDTWQGSLINSYRD</sequence>
<dbReference type="PANTHER" id="PTHR44196:SF2">
    <property type="entry name" value="SHORT-CHAIN DEHYDROGENASE-RELATED"/>
    <property type="match status" value="1"/>
</dbReference>
<evidence type="ECO:0000256" key="3">
    <source>
        <dbReference type="RuleBase" id="RU000363"/>
    </source>
</evidence>
<dbReference type="STRING" id="399736.SAMN04489720_2851"/>
<dbReference type="AlphaFoldDB" id="A0A1G8GBZ1"/>
<dbReference type="SUPFAM" id="SSF51735">
    <property type="entry name" value="NAD(P)-binding Rossmann-fold domains"/>
    <property type="match status" value="1"/>
</dbReference>
<reference evidence="5" key="1">
    <citation type="submission" date="2016-10" db="EMBL/GenBank/DDBJ databases">
        <authorList>
            <person name="Varghese N."/>
            <person name="Submissions S."/>
        </authorList>
    </citation>
    <scope>NUCLEOTIDE SEQUENCE [LARGE SCALE GENOMIC DNA]</scope>
    <source>
        <strain evidence="5">DSM 22002</strain>
    </source>
</reference>
<name>A0A1G8GBZ1_9MICO</name>
<dbReference type="GO" id="GO:0016491">
    <property type="term" value="F:oxidoreductase activity"/>
    <property type="evidence" value="ECO:0007669"/>
    <property type="project" value="UniProtKB-KW"/>
</dbReference>
<evidence type="ECO:0000313" key="5">
    <source>
        <dbReference type="Proteomes" id="UP000198822"/>
    </source>
</evidence>
<gene>
    <name evidence="4" type="ORF">SAMN04489720_2851</name>
</gene>
<dbReference type="PIRSF" id="PIRSF000126">
    <property type="entry name" value="11-beta-HSD1"/>
    <property type="match status" value="1"/>
</dbReference>
<keyword evidence="5" id="KW-1185">Reference proteome</keyword>
<dbReference type="PRINTS" id="PR00080">
    <property type="entry name" value="SDRFAMILY"/>
</dbReference>
<comment type="similarity">
    <text evidence="1 3">Belongs to the short-chain dehydrogenases/reductases (SDR) family.</text>
</comment>
<dbReference type="GO" id="GO:0016020">
    <property type="term" value="C:membrane"/>
    <property type="evidence" value="ECO:0007669"/>
    <property type="project" value="TreeGrafter"/>
</dbReference>